<reference evidence="1" key="1">
    <citation type="submission" date="2022-06" db="EMBL/GenBank/DDBJ databases">
        <authorList>
            <consortium name="SYNGENTA / RWTH Aachen University"/>
        </authorList>
    </citation>
    <scope>NUCLEOTIDE SEQUENCE</scope>
</reference>
<evidence type="ECO:0000313" key="1">
    <source>
        <dbReference type="EMBL" id="CAH7670510.1"/>
    </source>
</evidence>
<dbReference type="Proteomes" id="UP001153365">
    <property type="component" value="Unassembled WGS sequence"/>
</dbReference>
<protein>
    <submittedName>
        <fullName evidence="1">Uncharacterized protein</fullName>
    </submittedName>
</protein>
<sequence>MPDNEYGRRPTNRNKKFGLNEDQSQWVVVISGVLLAEVYPEPAQHDQTADIALKHITS</sequence>
<gene>
    <name evidence="1" type="ORF">PPACK8108_LOCUS5234</name>
</gene>
<evidence type="ECO:0000313" key="2">
    <source>
        <dbReference type="Proteomes" id="UP001153365"/>
    </source>
</evidence>
<proteinExistence type="predicted"/>
<organism evidence="1 2">
    <name type="scientific">Phakopsora pachyrhizi</name>
    <name type="common">Asian soybean rust disease fungus</name>
    <dbReference type="NCBI Taxonomy" id="170000"/>
    <lineage>
        <taxon>Eukaryota</taxon>
        <taxon>Fungi</taxon>
        <taxon>Dikarya</taxon>
        <taxon>Basidiomycota</taxon>
        <taxon>Pucciniomycotina</taxon>
        <taxon>Pucciniomycetes</taxon>
        <taxon>Pucciniales</taxon>
        <taxon>Phakopsoraceae</taxon>
        <taxon>Phakopsora</taxon>
    </lineage>
</organism>
<dbReference type="EMBL" id="CALTRL010001006">
    <property type="protein sequence ID" value="CAH7670510.1"/>
    <property type="molecule type" value="Genomic_DNA"/>
</dbReference>
<name>A0AAV0AR69_PHAPC</name>
<keyword evidence="2" id="KW-1185">Reference proteome</keyword>
<comment type="caution">
    <text evidence="1">The sequence shown here is derived from an EMBL/GenBank/DDBJ whole genome shotgun (WGS) entry which is preliminary data.</text>
</comment>
<accession>A0AAV0AR69</accession>
<dbReference type="AlphaFoldDB" id="A0AAV0AR69"/>